<accession>A0ABS6T1M8</accession>
<comment type="caution">
    <text evidence="1">The sequence shown here is derived from an EMBL/GenBank/DDBJ whole genome shotgun (WGS) entry which is preliminary data.</text>
</comment>
<evidence type="ECO:0000313" key="2">
    <source>
        <dbReference type="Proteomes" id="UP000756530"/>
    </source>
</evidence>
<gene>
    <name evidence="1" type="ORF">KJP28_09340</name>
</gene>
<reference evidence="1 2" key="1">
    <citation type="submission" date="2021-05" db="EMBL/GenBank/DDBJ databases">
        <title>Culturable bacteria isolated from Daya Bay.</title>
        <authorList>
            <person name="Zheng W."/>
            <person name="Yu S."/>
            <person name="Huang Y."/>
        </authorList>
    </citation>
    <scope>NUCLEOTIDE SEQUENCE [LARGE SCALE GENOMIC DNA]</scope>
    <source>
        <strain evidence="1 2">DP4N28-5</strain>
    </source>
</reference>
<name>A0ABS6T1M8_9RHOB</name>
<dbReference type="EMBL" id="JAHUZE010000002">
    <property type="protein sequence ID" value="MBV7379133.1"/>
    <property type="molecule type" value="Genomic_DNA"/>
</dbReference>
<evidence type="ECO:0000313" key="1">
    <source>
        <dbReference type="EMBL" id="MBV7379133.1"/>
    </source>
</evidence>
<sequence length="200" mass="22590">MPLQNRVIPTGEIVADKERGAWTGNRGILPFDADGRLGLARWTHKAWIICSLTHPRGRYHGPRPSRGWTPLFFLDEAVALAAGHRPCAYCRRDSYAAFKAASGNIRHDEIDRRLHAARCTRRREKVTVRAEAGTLPDGAFIHWQDEPWLVRGRRIFRFTTAGYDENQPRPQGIVTVLTPAPTIDALVTGYRPEIHESAFS</sequence>
<dbReference type="RefSeq" id="WP_218392283.1">
    <property type="nucleotide sequence ID" value="NZ_JAHUZE010000002.1"/>
</dbReference>
<proteinExistence type="predicted"/>
<dbReference type="Proteomes" id="UP000756530">
    <property type="component" value="Unassembled WGS sequence"/>
</dbReference>
<protein>
    <submittedName>
        <fullName evidence="1">Uncharacterized protein</fullName>
    </submittedName>
</protein>
<keyword evidence="2" id="KW-1185">Reference proteome</keyword>
<organism evidence="1 2">
    <name type="scientific">Maritimibacter dapengensis</name>
    <dbReference type="NCBI Taxonomy" id="2836868"/>
    <lineage>
        <taxon>Bacteria</taxon>
        <taxon>Pseudomonadati</taxon>
        <taxon>Pseudomonadota</taxon>
        <taxon>Alphaproteobacteria</taxon>
        <taxon>Rhodobacterales</taxon>
        <taxon>Roseobacteraceae</taxon>
        <taxon>Maritimibacter</taxon>
    </lineage>
</organism>